<evidence type="ECO:0000256" key="1">
    <source>
        <dbReference type="SAM" id="MobiDB-lite"/>
    </source>
</evidence>
<organism evidence="2 3">
    <name type="scientific">Paraphoma chrysanthemicola</name>
    <dbReference type="NCBI Taxonomy" id="798071"/>
    <lineage>
        <taxon>Eukaryota</taxon>
        <taxon>Fungi</taxon>
        <taxon>Dikarya</taxon>
        <taxon>Ascomycota</taxon>
        <taxon>Pezizomycotina</taxon>
        <taxon>Dothideomycetes</taxon>
        <taxon>Pleosporomycetidae</taxon>
        <taxon>Pleosporales</taxon>
        <taxon>Pleosporineae</taxon>
        <taxon>Phaeosphaeriaceae</taxon>
        <taxon>Paraphoma</taxon>
    </lineage>
</organism>
<feature type="region of interest" description="Disordered" evidence="1">
    <location>
        <begin position="139"/>
        <end position="161"/>
    </location>
</feature>
<proteinExistence type="predicted"/>
<gene>
    <name evidence="2" type="ORF">FB567DRAFT_234570</name>
</gene>
<dbReference type="AlphaFoldDB" id="A0A8K0RFS0"/>
<sequence length="168" mass="18325">MALHKLVTLSDYSLPARFISDRICFSLPCCCCSIVLAASTRSLTHHASRHREALKSAQPSHHRCCCQITGPAAVAESSPMSHLPIALSHPPARPRCPGTPRREIAAADRDSLAIDIVSTQPTPPRPLCQRHYVSHRIEIGRSGNDDNNNNNNNNNLGPRDCTVTHLAV</sequence>
<keyword evidence="3" id="KW-1185">Reference proteome</keyword>
<dbReference type="Proteomes" id="UP000813461">
    <property type="component" value="Unassembled WGS sequence"/>
</dbReference>
<feature type="compositionally biased region" description="Low complexity" evidence="1">
    <location>
        <begin position="145"/>
        <end position="155"/>
    </location>
</feature>
<dbReference type="EMBL" id="JAGMVJ010000003">
    <property type="protein sequence ID" value="KAH7092246.1"/>
    <property type="molecule type" value="Genomic_DNA"/>
</dbReference>
<comment type="caution">
    <text evidence="2">The sequence shown here is derived from an EMBL/GenBank/DDBJ whole genome shotgun (WGS) entry which is preliminary data.</text>
</comment>
<name>A0A8K0RFS0_9PLEO</name>
<accession>A0A8K0RFS0</accession>
<protein>
    <submittedName>
        <fullName evidence="2">Uncharacterized protein</fullName>
    </submittedName>
</protein>
<evidence type="ECO:0000313" key="2">
    <source>
        <dbReference type="EMBL" id="KAH7092246.1"/>
    </source>
</evidence>
<evidence type="ECO:0000313" key="3">
    <source>
        <dbReference type="Proteomes" id="UP000813461"/>
    </source>
</evidence>
<reference evidence="2" key="1">
    <citation type="journal article" date="2021" name="Nat. Commun.">
        <title>Genetic determinants of endophytism in the Arabidopsis root mycobiome.</title>
        <authorList>
            <person name="Mesny F."/>
            <person name="Miyauchi S."/>
            <person name="Thiergart T."/>
            <person name="Pickel B."/>
            <person name="Atanasova L."/>
            <person name="Karlsson M."/>
            <person name="Huettel B."/>
            <person name="Barry K.W."/>
            <person name="Haridas S."/>
            <person name="Chen C."/>
            <person name="Bauer D."/>
            <person name="Andreopoulos W."/>
            <person name="Pangilinan J."/>
            <person name="LaButti K."/>
            <person name="Riley R."/>
            <person name="Lipzen A."/>
            <person name="Clum A."/>
            <person name="Drula E."/>
            <person name="Henrissat B."/>
            <person name="Kohler A."/>
            <person name="Grigoriev I.V."/>
            <person name="Martin F.M."/>
            <person name="Hacquard S."/>
        </authorList>
    </citation>
    <scope>NUCLEOTIDE SEQUENCE</scope>
    <source>
        <strain evidence="2">MPI-SDFR-AT-0120</strain>
    </source>
</reference>